<proteinExistence type="inferred from homology"/>
<dbReference type="STRING" id="623281.SAMN05421747_11134"/>
<protein>
    <submittedName>
        <fullName evidence="9">Starch-binding associating with outer membrane</fullName>
    </submittedName>
</protein>
<evidence type="ECO:0000256" key="4">
    <source>
        <dbReference type="ARBA" id="ARBA00023136"/>
    </source>
</evidence>
<evidence type="ECO:0000256" key="3">
    <source>
        <dbReference type="ARBA" id="ARBA00022729"/>
    </source>
</evidence>
<sequence>MKRTVFFPVVLLSLLLTAVSCNTGFLDVSKELAEERDLEQVFSTPADVRRWHRNIYSGIPNPAQYWDHNNFTGLHNPWNRMTDEVKIRQVVDFNLAPYNAAHTRFRRWQLYQQIRQANVFLSNAREIPREGLADFISKEEIDELIAQARFLRAYYHYLLFELYGPIPIMDYVADPEDKGLDFARNSVDEVVEFVYNELTAVAEQLKDPDLSNQQQLAVPTKGTALAVRARLLVYAASPLFNGGYQEALNVTNTDGKRLFPDADPSKWERALQALQEFIDYAESGHYALHQEYTNGVADPHKSIYELFMKYNREVIFARSDVDWAPVDQQIRPRVVQGASNPTGTFHVLQELVDDYFMMDGFSIGESPLYSESGLSVEGEDLSGQTEPGTFRMYINREPRFYQMVFYNGRKWHVGNEQVWFQKGGNSDNSQQDHALTGYIPYKFISRRVYAAGSHPRSEYRPAIIHRLAEFYLLYAEVLNEVNPADSRIIRYVDLVRERAGIPLLIDIKPEIIGNQALQREAIRSEMRVELAMEGQRYFDVRRWMIAENDPGEGGQGGAFHGMNMNAADLSEFYKRTKLEDRAWDRAMYLYPIPLSEIQKSRLLVQNPLY</sequence>
<dbReference type="InterPro" id="IPR012944">
    <property type="entry name" value="SusD_RagB_dom"/>
</dbReference>
<evidence type="ECO:0000256" key="5">
    <source>
        <dbReference type="ARBA" id="ARBA00023237"/>
    </source>
</evidence>
<organism evidence="9 10">
    <name type="scientific">Parapedobacter composti</name>
    <dbReference type="NCBI Taxonomy" id="623281"/>
    <lineage>
        <taxon>Bacteria</taxon>
        <taxon>Pseudomonadati</taxon>
        <taxon>Bacteroidota</taxon>
        <taxon>Sphingobacteriia</taxon>
        <taxon>Sphingobacteriales</taxon>
        <taxon>Sphingobacteriaceae</taxon>
        <taxon>Parapedobacter</taxon>
    </lineage>
</organism>
<accession>A0A1I1JD81</accession>
<feature type="domain" description="SusD-like N-terminal" evidence="8">
    <location>
        <begin position="25"/>
        <end position="231"/>
    </location>
</feature>
<dbReference type="InterPro" id="IPR011990">
    <property type="entry name" value="TPR-like_helical_dom_sf"/>
</dbReference>
<evidence type="ECO:0000313" key="10">
    <source>
        <dbReference type="Proteomes" id="UP000199577"/>
    </source>
</evidence>
<evidence type="ECO:0000313" key="9">
    <source>
        <dbReference type="EMBL" id="SFC43923.1"/>
    </source>
</evidence>
<comment type="subcellular location">
    <subcellularLocation>
        <location evidence="1">Cell outer membrane</location>
    </subcellularLocation>
</comment>
<feature type="signal peptide" evidence="6">
    <location>
        <begin position="1"/>
        <end position="18"/>
    </location>
</feature>
<dbReference type="RefSeq" id="WP_090973876.1">
    <property type="nucleotide sequence ID" value="NZ_FOLL01000011.1"/>
</dbReference>
<dbReference type="OrthoDB" id="608091at2"/>
<keyword evidence="3 6" id="KW-0732">Signal</keyword>
<name>A0A1I1JD81_9SPHI</name>
<keyword evidence="4" id="KW-0472">Membrane</keyword>
<feature type="chain" id="PRO_5011692712" evidence="6">
    <location>
        <begin position="19"/>
        <end position="609"/>
    </location>
</feature>
<evidence type="ECO:0000256" key="6">
    <source>
        <dbReference type="SAM" id="SignalP"/>
    </source>
</evidence>
<dbReference type="Pfam" id="PF07980">
    <property type="entry name" value="SusD_RagB"/>
    <property type="match status" value="1"/>
</dbReference>
<dbReference type="Pfam" id="PF14322">
    <property type="entry name" value="SusD-like_3"/>
    <property type="match status" value="1"/>
</dbReference>
<gene>
    <name evidence="9" type="ORF">SAMN05421747_11134</name>
</gene>
<evidence type="ECO:0000259" key="8">
    <source>
        <dbReference type="Pfam" id="PF14322"/>
    </source>
</evidence>
<dbReference type="Proteomes" id="UP000199577">
    <property type="component" value="Unassembled WGS sequence"/>
</dbReference>
<evidence type="ECO:0000259" key="7">
    <source>
        <dbReference type="Pfam" id="PF07980"/>
    </source>
</evidence>
<keyword evidence="5" id="KW-0998">Cell outer membrane</keyword>
<dbReference type="SUPFAM" id="SSF48452">
    <property type="entry name" value="TPR-like"/>
    <property type="match status" value="1"/>
</dbReference>
<dbReference type="AlphaFoldDB" id="A0A1I1JD81"/>
<reference evidence="9 10" key="1">
    <citation type="submission" date="2016-10" db="EMBL/GenBank/DDBJ databases">
        <authorList>
            <person name="de Groot N.N."/>
        </authorList>
    </citation>
    <scope>NUCLEOTIDE SEQUENCE [LARGE SCALE GENOMIC DNA]</scope>
    <source>
        <strain evidence="9 10">DSM 22900</strain>
    </source>
</reference>
<dbReference type="InterPro" id="IPR033985">
    <property type="entry name" value="SusD-like_N"/>
</dbReference>
<evidence type="ECO:0000256" key="1">
    <source>
        <dbReference type="ARBA" id="ARBA00004442"/>
    </source>
</evidence>
<evidence type="ECO:0000256" key="2">
    <source>
        <dbReference type="ARBA" id="ARBA00006275"/>
    </source>
</evidence>
<feature type="domain" description="RagB/SusD" evidence="7">
    <location>
        <begin position="313"/>
        <end position="609"/>
    </location>
</feature>
<dbReference type="GO" id="GO:0009279">
    <property type="term" value="C:cell outer membrane"/>
    <property type="evidence" value="ECO:0007669"/>
    <property type="project" value="UniProtKB-SubCell"/>
</dbReference>
<dbReference type="Gene3D" id="1.25.40.390">
    <property type="match status" value="1"/>
</dbReference>
<keyword evidence="10" id="KW-1185">Reference proteome</keyword>
<dbReference type="EMBL" id="FOLL01000011">
    <property type="protein sequence ID" value="SFC43923.1"/>
    <property type="molecule type" value="Genomic_DNA"/>
</dbReference>
<comment type="similarity">
    <text evidence="2">Belongs to the SusD family.</text>
</comment>
<dbReference type="PROSITE" id="PS51257">
    <property type="entry name" value="PROKAR_LIPOPROTEIN"/>
    <property type="match status" value="1"/>
</dbReference>